<dbReference type="InterPro" id="IPR028366">
    <property type="entry name" value="PhoU"/>
</dbReference>
<evidence type="ECO:0000313" key="4">
    <source>
        <dbReference type="Proteomes" id="UP000636755"/>
    </source>
</evidence>
<keyword evidence="1" id="KW-0963">Cytoplasm</keyword>
<comment type="subcellular location">
    <subcellularLocation>
        <location evidence="1">Cytoplasm</location>
    </subcellularLocation>
</comment>
<dbReference type="NCBIfam" id="TIGR02135">
    <property type="entry name" value="phoU_full"/>
    <property type="match status" value="1"/>
</dbReference>
<dbReference type="RefSeq" id="WP_186936273.1">
    <property type="nucleotide sequence ID" value="NZ_JACOPS010000006.1"/>
</dbReference>
<dbReference type="PANTHER" id="PTHR42930:SF3">
    <property type="entry name" value="PHOSPHATE-SPECIFIC TRANSPORT SYSTEM ACCESSORY PROTEIN PHOU"/>
    <property type="match status" value="1"/>
</dbReference>
<evidence type="ECO:0000256" key="1">
    <source>
        <dbReference type="PIRNR" id="PIRNR003107"/>
    </source>
</evidence>
<dbReference type="Pfam" id="PF01895">
    <property type="entry name" value="PhoU"/>
    <property type="match status" value="2"/>
</dbReference>
<name>A0ABR7HNG6_9FIRM</name>
<comment type="subunit">
    <text evidence="1">Homodimer.</text>
</comment>
<dbReference type="Gene3D" id="1.20.58.220">
    <property type="entry name" value="Phosphate transport system protein phou homolog 2, domain 2"/>
    <property type="match status" value="1"/>
</dbReference>
<keyword evidence="1" id="KW-0592">Phosphate transport</keyword>
<evidence type="ECO:0000259" key="2">
    <source>
        <dbReference type="Pfam" id="PF01895"/>
    </source>
</evidence>
<evidence type="ECO:0000313" key="3">
    <source>
        <dbReference type="EMBL" id="MBC5729050.1"/>
    </source>
</evidence>
<comment type="similarity">
    <text evidence="1">Belongs to the PhoU family.</text>
</comment>
<comment type="caution">
    <text evidence="3">The sequence shown here is derived from an EMBL/GenBank/DDBJ whole genome shotgun (WGS) entry which is preliminary data.</text>
</comment>
<keyword evidence="4" id="KW-1185">Reference proteome</keyword>
<dbReference type="InterPro" id="IPR038078">
    <property type="entry name" value="PhoU-like_sf"/>
</dbReference>
<dbReference type="Proteomes" id="UP000636755">
    <property type="component" value="Unassembled WGS sequence"/>
</dbReference>
<dbReference type="InterPro" id="IPR026022">
    <property type="entry name" value="PhoU_dom"/>
</dbReference>
<proteinExistence type="inferred from homology"/>
<reference evidence="3 4" key="1">
    <citation type="submission" date="2020-08" db="EMBL/GenBank/DDBJ databases">
        <title>Genome public.</title>
        <authorList>
            <person name="Liu C."/>
            <person name="Sun Q."/>
        </authorList>
    </citation>
    <scope>NUCLEOTIDE SEQUENCE [LARGE SCALE GENOMIC DNA]</scope>
    <source>
        <strain evidence="3 4">NSJ-71</strain>
    </source>
</reference>
<comment type="function">
    <text evidence="1">Plays a role in the regulation of phosphate uptake.</text>
</comment>
<sequence length="213" mass="24062">MREYFDLELKALNDKLIEMGALVEGAIKNTITIITNGEYDKLETSRMIEEKINKMEREIQNYCLNLLLLQSPVAGDLRTVSAALKMITDLERIGDQAIDIAEMSTYLKDCENIYSMTHLSEMAERSSNMVTTAIDAFVKKDLKLAKTVATMDDAIDDLFNKVKQEVIDIINANKELDQQAIDVLLIAKYFEKIGDHAENIGEWVVFSITGKTV</sequence>
<accession>A0ABR7HNG6</accession>
<protein>
    <recommendedName>
        <fullName evidence="1">Phosphate-specific transport system accessory protein PhoU</fullName>
    </recommendedName>
</protein>
<feature type="domain" description="PhoU" evidence="2">
    <location>
        <begin position="119"/>
        <end position="204"/>
    </location>
</feature>
<dbReference type="EMBL" id="JACOPS010000006">
    <property type="protein sequence ID" value="MBC5729050.1"/>
    <property type="molecule type" value="Genomic_DNA"/>
</dbReference>
<organism evidence="3 4">
    <name type="scientific">Ruminococcus intestinalis</name>
    <dbReference type="NCBI Taxonomy" id="2763066"/>
    <lineage>
        <taxon>Bacteria</taxon>
        <taxon>Bacillati</taxon>
        <taxon>Bacillota</taxon>
        <taxon>Clostridia</taxon>
        <taxon>Eubacteriales</taxon>
        <taxon>Oscillospiraceae</taxon>
        <taxon>Ruminococcus</taxon>
    </lineage>
</organism>
<dbReference type="PIRSF" id="PIRSF003107">
    <property type="entry name" value="PhoU"/>
    <property type="match status" value="1"/>
</dbReference>
<dbReference type="SUPFAM" id="SSF109755">
    <property type="entry name" value="PhoU-like"/>
    <property type="match status" value="1"/>
</dbReference>
<feature type="domain" description="PhoU" evidence="2">
    <location>
        <begin position="16"/>
        <end position="102"/>
    </location>
</feature>
<dbReference type="PANTHER" id="PTHR42930">
    <property type="entry name" value="PHOSPHATE-SPECIFIC TRANSPORT SYSTEM ACCESSORY PROTEIN PHOU"/>
    <property type="match status" value="1"/>
</dbReference>
<keyword evidence="1" id="KW-0813">Transport</keyword>
<gene>
    <name evidence="3" type="primary">phoU</name>
    <name evidence="3" type="ORF">H8R91_11065</name>
</gene>